<evidence type="ECO:0000313" key="6">
    <source>
        <dbReference type="EMBL" id="KPQ44879.1"/>
    </source>
</evidence>
<keyword evidence="1" id="KW-0805">Transcription regulation</keyword>
<sequence length="176" mass="20096">MDGTGKNFDFIENKKFTDAVISDSRIKILKNLAKRKMTAAELTRQIGIEKNAIYKHLDKLLDAQIIRRIENDTRKWIYYELTEKGTAIVSAKRLQIFILISSGVGTAFLGAFLVARYFLRLVEVTGKEKTKGIELISDFDIGLILIFISIILLLITWFVSINKWKRIAENIQALGD</sequence>
<dbReference type="AlphaFoldDB" id="A0A0P7ZL93"/>
<gene>
    <name evidence="6" type="ORF">MPEBLZ_00558</name>
</gene>
<keyword evidence="4" id="KW-1133">Transmembrane helix</keyword>
<dbReference type="SUPFAM" id="SSF46785">
    <property type="entry name" value="Winged helix' DNA-binding domain"/>
    <property type="match status" value="1"/>
</dbReference>
<evidence type="ECO:0000313" key="7">
    <source>
        <dbReference type="Proteomes" id="UP000050360"/>
    </source>
</evidence>
<dbReference type="GO" id="GO:0003700">
    <property type="term" value="F:DNA-binding transcription factor activity"/>
    <property type="evidence" value="ECO:0007669"/>
    <property type="project" value="InterPro"/>
</dbReference>
<keyword evidence="3" id="KW-0804">Transcription</keyword>
<dbReference type="SMART" id="SM00418">
    <property type="entry name" value="HTH_ARSR"/>
    <property type="match status" value="1"/>
</dbReference>
<feature type="transmembrane region" description="Helical" evidence="4">
    <location>
        <begin position="139"/>
        <end position="159"/>
    </location>
</feature>
<feature type="domain" description="HTH arsR-type" evidence="5">
    <location>
        <begin position="15"/>
        <end position="94"/>
    </location>
</feature>
<accession>A0A0P7ZL93</accession>
<evidence type="ECO:0000256" key="3">
    <source>
        <dbReference type="ARBA" id="ARBA00023163"/>
    </source>
</evidence>
<dbReference type="PANTHER" id="PTHR43132:SF2">
    <property type="entry name" value="ARSENICAL RESISTANCE OPERON REPRESSOR ARSR-RELATED"/>
    <property type="match status" value="1"/>
</dbReference>
<dbReference type="InterPro" id="IPR011991">
    <property type="entry name" value="ArsR-like_HTH"/>
</dbReference>
<proteinExistence type="predicted"/>
<feature type="transmembrane region" description="Helical" evidence="4">
    <location>
        <begin position="96"/>
        <end position="119"/>
    </location>
</feature>
<dbReference type="PANTHER" id="PTHR43132">
    <property type="entry name" value="ARSENICAL RESISTANCE OPERON REPRESSOR ARSR-RELATED"/>
    <property type="match status" value="1"/>
</dbReference>
<dbReference type="GO" id="GO:0003677">
    <property type="term" value="F:DNA binding"/>
    <property type="evidence" value="ECO:0007669"/>
    <property type="project" value="UniProtKB-KW"/>
</dbReference>
<dbReference type="EMBL" id="LKCM01000050">
    <property type="protein sequence ID" value="KPQ44879.1"/>
    <property type="molecule type" value="Genomic_DNA"/>
</dbReference>
<keyword evidence="4" id="KW-0472">Membrane</keyword>
<dbReference type="InterPro" id="IPR036390">
    <property type="entry name" value="WH_DNA-bd_sf"/>
</dbReference>
<keyword evidence="2" id="KW-0238">DNA-binding</keyword>
<evidence type="ECO:0000256" key="4">
    <source>
        <dbReference type="SAM" id="Phobius"/>
    </source>
</evidence>
<dbReference type="CDD" id="cd00090">
    <property type="entry name" value="HTH_ARSR"/>
    <property type="match status" value="1"/>
</dbReference>
<dbReference type="Proteomes" id="UP000050360">
    <property type="component" value="Unassembled WGS sequence"/>
</dbReference>
<keyword evidence="4" id="KW-0812">Transmembrane</keyword>
<reference evidence="6 7" key="1">
    <citation type="submission" date="2015-09" db="EMBL/GenBank/DDBJ databases">
        <title>A metagenomics-based metabolic model of nitrate-dependent anaerobic oxidation of methane by Methanoperedens-like archaea.</title>
        <authorList>
            <person name="Arshad A."/>
            <person name="Speth D.R."/>
            <person name="De Graaf R.M."/>
            <person name="Op Den Camp H.J."/>
            <person name="Jetten M.S."/>
            <person name="Welte C.U."/>
        </authorList>
    </citation>
    <scope>NUCLEOTIDE SEQUENCE [LARGE SCALE GENOMIC DNA]</scope>
</reference>
<dbReference type="InterPro" id="IPR051011">
    <property type="entry name" value="Metal_resp_trans_reg"/>
</dbReference>
<dbReference type="Pfam" id="PF12840">
    <property type="entry name" value="HTH_20"/>
    <property type="match status" value="1"/>
</dbReference>
<protein>
    <submittedName>
        <fullName evidence="6">ArsR family transcriptional regulator</fullName>
    </submittedName>
</protein>
<evidence type="ECO:0000259" key="5">
    <source>
        <dbReference type="SMART" id="SM00418"/>
    </source>
</evidence>
<organism evidence="6 7">
    <name type="scientific">Candidatus Methanoperedens nitratireducens</name>
    <dbReference type="NCBI Taxonomy" id="1392998"/>
    <lineage>
        <taxon>Archaea</taxon>
        <taxon>Methanobacteriati</taxon>
        <taxon>Methanobacteriota</taxon>
        <taxon>Stenosarchaea group</taxon>
        <taxon>Methanomicrobia</taxon>
        <taxon>Methanosarcinales</taxon>
        <taxon>ANME-2 cluster</taxon>
        <taxon>Candidatus Methanoperedentaceae</taxon>
        <taxon>Candidatus Methanoperedens</taxon>
    </lineage>
</organism>
<dbReference type="InterPro" id="IPR001845">
    <property type="entry name" value="HTH_ArsR_DNA-bd_dom"/>
</dbReference>
<dbReference type="InterPro" id="IPR036388">
    <property type="entry name" value="WH-like_DNA-bd_sf"/>
</dbReference>
<comment type="caution">
    <text evidence="6">The sequence shown here is derived from an EMBL/GenBank/DDBJ whole genome shotgun (WGS) entry which is preliminary data.</text>
</comment>
<dbReference type="Gene3D" id="1.10.10.10">
    <property type="entry name" value="Winged helix-like DNA-binding domain superfamily/Winged helix DNA-binding domain"/>
    <property type="match status" value="1"/>
</dbReference>
<evidence type="ECO:0000256" key="2">
    <source>
        <dbReference type="ARBA" id="ARBA00023125"/>
    </source>
</evidence>
<evidence type="ECO:0000256" key="1">
    <source>
        <dbReference type="ARBA" id="ARBA00023015"/>
    </source>
</evidence>
<name>A0A0P7ZL93_9EURY</name>